<dbReference type="InterPro" id="IPR036097">
    <property type="entry name" value="HisK_dim/P_sf"/>
</dbReference>
<evidence type="ECO:0000256" key="3">
    <source>
        <dbReference type="ARBA" id="ARBA00022679"/>
    </source>
</evidence>
<dbReference type="InterPro" id="IPR005467">
    <property type="entry name" value="His_kinase_dom"/>
</dbReference>
<evidence type="ECO:0000256" key="4">
    <source>
        <dbReference type="ARBA" id="ARBA00022777"/>
    </source>
</evidence>
<comment type="catalytic activity">
    <reaction evidence="1">
        <text>ATP + protein L-histidine = ADP + protein N-phospho-L-histidine.</text>
        <dbReference type="EC" id="2.7.13.3"/>
    </reaction>
</comment>
<dbReference type="PANTHER" id="PTHR42878:SF13">
    <property type="entry name" value="HISTIDINE KINASE"/>
    <property type="match status" value="1"/>
</dbReference>
<dbReference type="AlphaFoldDB" id="A0A2T4HLM5"/>
<dbReference type="PROSITE" id="PS50109">
    <property type="entry name" value="HIS_KIN"/>
    <property type="match status" value="1"/>
</dbReference>
<dbReference type="SUPFAM" id="SSF47384">
    <property type="entry name" value="Homodimeric domain of signal transducing histidine kinase"/>
    <property type="match status" value="1"/>
</dbReference>
<evidence type="ECO:0000256" key="1">
    <source>
        <dbReference type="ARBA" id="ARBA00000085"/>
    </source>
</evidence>
<dbReference type="InterPro" id="IPR036890">
    <property type="entry name" value="HATPase_C_sf"/>
</dbReference>
<evidence type="ECO:0000259" key="6">
    <source>
        <dbReference type="PROSITE" id="PS50109"/>
    </source>
</evidence>
<dbReference type="PANTHER" id="PTHR42878">
    <property type="entry name" value="TWO-COMPONENT HISTIDINE KINASE"/>
    <property type="match status" value="1"/>
</dbReference>
<keyword evidence="4 7" id="KW-0418">Kinase</keyword>
<dbReference type="InterPro" id="IPR050351">
    <property type="entry name" value="BphY/WalK/GraS-like"/>
</dbReference>
<keyword evidence="3" id="KW-0808">Transferase</keyword>
<evidence type="ECO:0000313" key="8">
    <source>
        <dbReference type="Proteomes" id="UP000241206"/>
    </source>
</evidence>
<dbReference type="SUPFAM" id="SSF55874">
    <property type="entry name" value="ATPase domain of HSP90 chaperone/DNA topoisomerase II/histidine kinase"/>
    <property type="match status" value="1"/>
</dbReference>
<keyword evidence="8" id="KW-1185">Reference proteome</keyword>
<dbReference type="InterPro" id="IPR003661">
    <property type="entry name" value="HisK_dim/P_dom"/>
</dbReference>
<evidence type="ECO:0000313" key="7">
    <source>
        <dbReference type="EMBL" id="PTD16713.1"/>
    </source>
</evidence>
<dbReference type="CDD" id="cd00082">
    <property type="entry name" value="HisKA"/>
    <property type="match status" value="1"/>
</dbReference>
<dbReference type="EMBL" id="PHHF01000081">
    <property type="protein sequence ID" value="PTD16713.1"/>
    <property type="molecule type" value="Genomic_DNA"/>
</dbReference>
<dbReference type="Proteomes" id="UP000241206">
    <property type="component" value="Unassembled WGS sequence"/>
</dbReference>
<evidence type="ECO:0000256" key="2">
    <source>
        <dbReference type="ARBA" id="ARBA00012438"/>
    </source>
</evidence>
<dbReference type="SMART" id="SM00388">
    <property type="entry name" value="HisKA"/>
    <property type="match status" value="1"/>
</dbReference>
<reference evidence="7 8" key="1">
    <citation type="submission" date="2017-11" db="EMBL/GenBank/DDBJ databases">
        <title>Sphingomonas oleivorans sp. nov., isolated from oil-contaminated soil.</title>
        <authorList>
            <person name="Wang L."/>
            <person name="Chen L."/>
        </authorList>
    </citation>
    <scope>NUCLEOTIDE SEQUENCE [LARGE SCALE GENOMIC DNA]</scope>
    <source>
        <strain evidence="7 8">K101</strain>
    </source>
</reference>
<dbReference type="GO" id="GO:0000155">
    <property type="term" value="F:phosphorelay sensor kinase activity"/>
    <property type="evidence" value="ECO:0007669"/>
    <property type="project" value="InterPro"/>
</dbReference>
<gene>
    <name evidence="7" type="ORF">CV103_20685</name>
</gene>
<organism evidence="7 8">
    <name type="scientific">Edaphosphingomonas fennica</name>
    <dbReference type="NCBI Taxonomy" id="114404"/>
    <lineage>
        <taxon>Bacteria</taxon>
        <taxon>Pseudomonadati</taxon>
        <taxon>Pseudomonadota</taxon>
        <taxon>Alphaproteobacteria</taxon>
        <taxon>Sphingomonadales</taxon>
        <taxon>Rhizorhabdaceae</taxon>
        <taxon>Edaphosphingomonas</taxon>
    </lineage>
</organism>
<dbReference type="Gene3D" id="3.30.565.10">
    <property type="entry name" value="Histidine kinase-like ATPase, C-terminal domain"/>
    <property type="match status" value="1"/>
</dbReference>
<sequence>MVFPGCARGGNGGDRNKGPARPVQGRRSGVRFDDKLATVLARPVADAGARTAAWRQIVDILAQDRDATIDPDLRRAAIALLRRIRADVPQAVRAESVAAIASRRVSPVLLAFIAEEPAAVCAGLLSTAELGEEEWLGLLPALSPLARGLLRHRRDLTHGVRIALDSFGPADFALGADRAAQPAPASPAMEVMLAEDAALAGPAPFAQIPAAAIAPPPADAPDGDTQIRDLLDRIAAYRDRAEVTPPATPAAGERIEDFRFETGPDGMIRWVEGADRGPLVGIVIAVAAEQYGHGVDGHAAGAFRRRASFRDARLSVPGEGPVSGEWRISAVPFFDHHDGRFTGYRGTARRPRADEIAAQPAFAAGLYGSGLAPDALRQLVHELRTPLNAIVGFAEMIERQMLGPAGTDYRDRAGDILDQGRRLLAAVDDLDMAARLESRRVQNAASAVDAAMLIERLHDDYEAVARPRGVTLAFRIAQSLPAVDADPVTVERMFARLLAATIGLAERGETIFATLRCEGGQLRLSVSRPRLLDGRDEHALLDPGYSPDGDWPDAPVLGLGFALRLIRNLAVSARGGLDIRADSFDLRLPVREGERRSGQGQG</sequence>
<feature type="region of interest" description="Disordered" evidence="5">
    <location>
        <begin position="1"/>
        <end position="27"/>
    </location>
</feature>
<name>A0A2T4HLM5_9SPHN</name>
<dbReference type="Gene3D" id="1.10.287.130">
    <property type="match status" value="1"/>
</dbReference>
<accession>A0A2T4HLM5</accession>
<dbReference type="GO" id="GO:0007234">
    <property type="term" value="P:osmosensory signaling via phosphorelay pathway"/>
    <property type="evidence" value="ECO:0007669"/>
    <property type="project" value="TreeGrafter"/>
</dbReference>
<protein>
    <recommendedName>
        <fullName evidence="2">histidine kinase</fullName>
        <ecNumber evidence="2">2.7.13.3</ecNumber>
    </recommendedName>
</protein>
<evidence type="ECO:0000256" key="5">
    <source>
        <dbReference type="SAM" id="MobiDB-lite"/>
    </source>
</evidence>
<feature type="domain" description="Histidine kinase" evidence="6">
    <location>
        <begin position="378"/>
        <end position="592"/>
    </location>
</feature>
<comment type="caution">
    <text evidence="7">The sequence shown here is derived from an EMBL/GenBank/DDBJ whole genome shotgun (WGS) entry which is preliminary data.</text>
</comment>
<dbReference type="Pfam" id="PF00512">
    <property type="entry name" value="HisKA"/>
    <property type="match status" value="1"/>
</dbReference>
<proteinExistence type="predicted"/>
<dbReference type="GO" id="GO:0000156">
    <property type="term" value="F:phosphorelay response regulator activity"/>
    <property type="evidence" value="ECO:0007669"/>
    <property type="project" value="TreeGrafter"/>
</dbReference>
<dbReference type="EC" id="2.7.13.3" evidence="2"/>
<dbReference type="GO" id="GO:0030295">
    <property type="term" value="F:protein kinase activator activity"/>
    <property type="evidence" value="ECO:0007669"/>
    <property type="project" value="TreeGrafter"/>
</dbReference>